<proteinExistence type="predicted"/>
<feature type="transmembrane region" description="Helical" evidence="1">
    <location>
        <begin position="20"/>
        <end position="38"/>
    </location>
</feature>
<protein>
    <submittedName>
        <fullName evidence="2">Uncharacterized protein</fullName>
    </submittedName>
</protein>
<accession>A0A7U2I399</accession>
<reference evidence="3" key="1">
    <citation type="journal article" date="2021" name="BMC Genomics">
        <title>Chromosome-level genome assembly and manually-curated proteome of model necrotroph Parastagonospora nodorum Sn15 reveals a genome-wide trove of candidate effector homologs, and redundancy of virulence-related functions within an accessory chromosome.</title>
        <authorList>
            <person name="Bertazzoni S."/>
            <person name="Jones D.A.B."/>
            <person name="Phan H.T."/>
            <person name="Tan K.-C."/>
            <person name="Hane J.K."/>
        </authorList>
    </citation>
    <scope>NUCLEOTIDE SEQUENCE [LARGE SCALE GENOMIC DNA]</scope>
    <source>
        <strain evidence="3">SN15 / ATCC MYA-4574 / FGSC 10173)</strain>
    </source>
</reference>
<evidence type="ECO:0000256" key="1">
    <source>
        <dbReference type="SAM" id="Phobius"/>
    </source>
</evidence>
<evidence type="ECO:0000313" key="3">
    <source>
        <dbReference type="Proteomes" id="UP000663193"/>
    </source>
</evidence>
<dbReference type="OrthoDB" id="3788479at2759"/>
<dbReference type="VEuPathDB" id="FungiDB:JI435_070550"/>
<gene>
    <name evidence="2" type="ORF">JI435_070550</name>
</gene>
<keyword evidence="1" id="KW-0472">Membrane</keyword>
<name>A0A7U2I399_PHANO</name>
<sequence length="260" mass="30549">MDQLSAKPDGTPSPQVRIAFLDMFRLWLFFAIPIYARAYLSTSLLVVTCHFPLMGACALCLARFNGKDRIGLIWDVAYCLLASILPFWAHSVCRIFWFGPDFNSWRLDVLYWMFVLRKLVYLLPEQYGSDVELLIPEYEHVSDPFLRLRTEMVATFVGWVLWPKGCPWYHVLLIFSIIRSVLEYLQFAYMNHTHIQKHGKTVRQDDWPYKDLYTSKWATDEQGNRTHRINHTAKEWLLYLSTGSIHGRTRARRTSSEPCT</sequence>
<feature type="transmembrane region" description="Helical" evidence="1">
    <location>
        <begin position="76"/>
        <end position="97"/>
    </location>
</feature>
<keyword evidence="1" id="KW-1133">Transmembrane helix</keyword>
<organism evidence="2 3">
    <name type="scientific">Phaeosphaeria nodorum (strain SN15 / ATCC MYA-4574 / FGSC 10173)</name>
    <name type="common">Glume blotch fungus</name>
    <name type="synonym">Parastagonospora nodorum</name>
    <dbReference type="NCBI Taxonomy" id="321614"/>
    <lineage>
        <taxon>Eukaryota</taxon>
        <taxon>Fungi</taxon>
        <taxon>Dikarya</taxon>
        <taxon>Ascomycota</taxon>
        <taxon>Pezizomycotina</taxon>
        <taxon>Dothideomycetes</taxon>
        <taxon>Pleosporomycetidae</taxon>
        <taxon>Pleosporales</taxon>
        <taxon>Pleosporineae</taxon>
        <taxon>Phaeosphaeriaceae</taxon>
        <taxon>Parastagonospora</taxon>
    </lineage>
</organism>
<evidence type="ECO:0000313" key="2">
    <source>
        <dbReference type="EMBL" id="QRD00154.1"/>
    </source>
</evidence>
<keyword evidence="1" id="KW-0812">Transmembrane</keyword>
<keyword evidence="3" id="KW-1185">Reference proteome</keyword>
<dbReference type="AlphaFoldDB" id="A0A7U2I399"/>
<dbReference type="EMBL" id="CP069032">
    <property type="protein sequence ID" value="QRD00154.1"/>
    <property type="molecule type" value="Genomic_DNA"/>
</dbReference>
<dbReference type="Proteomes" id="UP000663193">
    <property type="component" value="Chromosome 10"/>
</dbReference>